<keyword evidence="2" id="KW-1185">Reference proteome</keyword>
<accession>A0AAV4P7D4</accession>
<organism evidence="1 2">
    <name type="scientific">Caerostris extrusa</name>
    <name type="common">Bark spider</name>
    <name type="synonym">Caerostris bankana</name>
    <dbReference type="NCBI Taxonomy" id="172846"/>
    <lineage>
        <taxon>Eukaryota</taxon>
        <taxon>Metazoa</taxon>
        <taxon>Ecdysozoa</taxon>
        <taxon>Arthropoda</taxon>
        <taxon>Chelicerata</taxon>
        <taxon>Arachnida</taxon>
        <taxon>Araneae</taxon>
        <taxon>Araneomorphae</taxon>
        <taxon>Entelegynae</taxon>
        <taxon>Araneoidea</taxon>
        <taxon>Araneidae</taxon>
        <taxon>Caerostris</taxon>
    </lineage>
</organism>
<name>A0AAV4P7D4_CAEEX</name>
<gene>
    <name evidence="1" type="ORF">CEXT_100291</name>
</gene>
<dbReference type="Proteomes" id="UP001054945">
    <property type="component" value="Unassembled WGS sequence"/>
</dbReference>
<dbReference type="EMBL" id="BPLR01004132">
    <property type="protein sequence ID" value="GIX92505.1"/>
    <property type="molecule type" value="Genomic_DNA"/>
</dbReference>
<evidence type="ECO:0000313" key="2">
    <source>
        <dbReference type="Proteomes" id="UP001054945"/>
    </source>
</evidence>
<evidence type="ECO:0000313" key="1">
    <source>
        <dbReference type="EMBL" id="GIX92505.1"/>
    </source>
</evidence>
<reference evidence="1 2" key="1">
    <citation type="submission" date="2021-06" db="EMBL/GenBank/DDBJ databases">
        <title>Caerostris extrusa draft genome.</title>
        <authorList>
            <person name="Kono N."/>
            <person name="Arakawa K."/>
        </authorList>
    </citation>
    <scope>NUCLEOTIDE SEQUENCE [LARGE SCALE GENOMIC DNA]</scope>
</reference>
<sequence length="273" mass="31999">MEAGRVCRMYISWESMLSPMYRRRKQQRTLAAEEFGRSFQSNRLMMEAGRVCRMCIFPWNQCYPQCTDAGKQQRTLAAEEFGRSFQSNRRMVEAGRVCRMCIFPGNRCYPQCTDAESSRGRWQQKSSADHFKAIDGWWKQAEYVECVYFLGINVIPNVQKQEAAENVGSRRVRQIISKQSTDDGSRQSMSNVYITWESMLSPMYRRRKQQRTLAAEEFGRSFQSNRRMVEAGRVCRMCIFPGNQCYPQCTEAGSSRERWQQKSSADHFKAIDW</sequence>
<comment type="caution">
    <text evidence="1">The sequence shown here is derived from an EMBL/GenBank/DDBJ whole genome shotgun (WGS) entry which is preliminary data.</text>
</comment>
<dbReference type="AlphaFoldDB" id="A0AAV4P7D4"/>
<protein>
    <submittedName>
        <fullName evidence="1">Uncharacterized protein</fullName>
    </submittedName>
</protein>
<proteinExistence type="predicted"/>